<organism evidence="1 2">
    <name type="scientific">Escherichia phage 2725-N35</name>
    <dbReference type="NCBI Taxonomy" id="2692738"/>
    <lineage>
        <taxon>Viruses</taxon>
        <taxon>Duplodnaviria</taxon>
        <taxon>Heunggongvirae</taxon>
        <taxon>Uroviricota</taxon>
        <taxon>Caudoviricetes</taxon>
        <taxon>Drexlerviridae</taxon>
        <taxon>Braunvirinae</taxon>
        <taxon>Veterinaerplatzvirus</taxon>
        <taxon>Veterinaerplatzvirus vv2725N25</taxon>
    </lineage>
</organism>
<proteinExistence type="predicted"/>
<accession>A0A6B9SPC2</accession>
<evidence type="ECO:0000313" key="2">
    <source>
        <dbReference type="Proteomes" id="UP000464220"/>
    </source>
</evidence>
<dbReference type="EMBL" id="MN840485">
    <property type="protein sequence ID" value="QHJ72649.1"/>
    <property type="molecule type" value="Genomic_DNA"/>
</dbReference>
<reference evidence="1 2" key="1">
    <citation type="submission" date="2019-12" db="EMBL/GenBank/DDBJ databases">
        <title>Phage therapy of healthcare-associated infections.</title>
        <authorList>
            <person name="Kiseleva I.A."/>
            <person name="Zulkarneev E.R."/>
            <person name="Kalendr R.S."/>
            <person name="Rubalskii E.O."/>
            <person name="Aleshkin A.V."/>
            <person name="Vakarina A.A."/>
            <person name="Stepanova T.F."/>
            <person name="Kataeva L.V."/>
        </authorList>
    </citation>
    <scope>NUCLEOTIDE SEQUENCE [LARGE SCALE GENOMIC DNA]</scope>
</reference>
<name>A0A6B9SPC2_9CAUD</name>
<sequence>MLYNITEEQLRVGRRMYLEALATYKKCKENDVWPGYAMGATEIDLDVTEWDMRKYKEI</sequence>
<keyword evidence="2" id="KW-1185">Reference proteome</keyword>
<dbReference type="Proteomes" id="UP000464220">
    <property type="component" value="Segment"/>
</dbReference>
<evidence type="ECO:0000313" key="1">
    <source>
        <dbReference type="EMBL" id="QHJ72649.1"/>
    </source>
</evidence>
<dbReference type="Gene3D" id="3.90.320.10">
    <property type="match status" value="1"/>
</dbReference>
<protein>
    <submittedName>
        <fullName evidence="1">Exodeoxyribonuclease VIII</fullName>
    </submittedName>
</protein>
<dbReference type="InterPro" id="IPR011604">
    <property type="entry name" value="PDDEXK-like_dom_sf"/>
</dbReference>